<dbReference type="SUPFAM" id="SSF102114">
    <property type="entry name" value="Radical SAM enzymes"/>
    <property type="match status" value="1"/>
</dbReference>
<dbReference type="SFLD" id="SFLDS00029">
    <property type="entry name" value="Radical_SAM"/>
    <property type="match status" value="1"/>
</dbReference>
<keyword evidence="1" id="KW-0949">S-adenosyl-L-methionine</keyword>
<evidence type="ECO:0000313" key="7">
    <source>
        <dbReference type="Proteomes" id="UP000070344"/>
    </source>
</evidence>
<protein>
    <recommendedName>
        <fullName evidence="5">Radical SAM core domain-containing protein</fullName>
    </recommendedName>
</protein>
<dbReference type="AlphaFoldDB" id="A0A133UXR6"/>
<dbReference type="InterPro" id="IPR058240">
    <property type="entry name" value="rSAM_sf"/>
</dbReference>
<accession>A0A133UXR6</accession>
<comment type="caution">
    <text evidence="6">The sequence shown here is derived from an EMBL/GenBank/DDBJ whole genome shotgun (WGS) entry which is preliminary data.</text>
</comment>
<dbReference type="InterPro" id="IPR013785">
    <property type="entry name" value="Aldolase_TIM"/>
</dbReference>
<dbReference type="GO" id="GO:0003824">
    <property type="term" value="F:catalytic activity"/>
    <property type="evidence" value="ECO:0007669"/>
    <property type="project" value="InterPro"/>
</dbReference>
<name>A0A133UXR6_9EURY</name>
<feature type="domain" description="Radical SAM core" evidence="5">
    <location>
        <begin position="19"/>
        <end position="144"/>
    </location>
</feature>
<evidence type="ECO:0000259" key="5">
    <source>
        <dbReference type="Pfam" id="PF04055"/>
    </source>
</evidence>
<sequence>MIKLRELKINEPRSGGIFLSYRCSGSCRHCMYACSPEWSEDWIEPEKIEGVMDYLSEKIRAPRMDPKSVGLNSGLHYTGGEPFLNYNLLLELVRMGNRFDIPGTFVETNCFWCGEGGTAVERFSELKEAGLDGVLVSVNPFTAEHVPLENTLAAIEGGEEVFGSNLLIYQKSFLDRMRGKGVEGTVPLERSLELIGSSMFKTMEMLPRGRFPYELGELYSTYPAEKFFGQCCKEELKRGWHFHVDNYL</sequence>
<dbReference type="CDD" id="cd01335">
    <property type="entry name" value="Radical_SAM"/>
    <property type="match status" value="1"/>
</dbReference>
<evidence type="ECO:0000256" key="4">
    <source>
        <dbReference type="ARBA" id="ARBA00023014"/>
    </source>
</evidence>
<dbReference type="Gene3D" id="3.20.20.70">
    <property type="entry name" value="Aldolase class I"/>
    <property type="match status" value="1"/>
</dbReference>
<feature type="non-terminal residue" evidence="6">
    <location>
        <position position="248"/>
    </location>
</feature>
<dbReference type="GO" id="GO:0046872">
    <property type="term" value="F:metal ion binding"/>
    <property type="evidence" value="ECO:0007669"/>
    <property type="project" value="UniProtKB-KW"/>
</dbReference>
<dbReference type="Proteomes" id="UP000070344">
    <property type="component" value="Unassembled WGS sequence"/>
</dbReference>
<organism evidence="6 7">
    <name type="scientific">candidate division MSBL1 archaeon SCGC-AAA259O05</name>
    <dbReference type="NCBI Taxonomy" id="1698271"/>
    <lineage>
        <taxon>Archaea</taxon>
        <taxon>Methanobacteriati</taxon>
        <taxon>Methanobacteriota</taxon>
        <taxon>candidate division MSBL1</taxon>
    </lineage>
</organism>
<keyword evidence="7" id="KW-1185">Reference proteome</keyword>
<evidence type="ECO:0000313" key="6">
    <source>
        <dbReference type="EMBL" id="KXA98975.1"/>
    </source>
</evidence>
<evidence type="ECO:0000256" key="3">
    <source>
        <dbReference type="ARBA" id="ARBA00023004"/>
    </source>
</evidence>
<gene>
    <name evidence="6" type="ORF">AKJ41_06235</name>
</gene>
<keyword evidence="3" id="KW-0408">Iron</keyword>
<reference evidence="6 7" key="1">
    <citation type="journal article" date="2016" name="Sci. Rep.">
        <title>Metabolic traits of an uncultured archaeal lineage -MSBL1- from brine pools of the Red Sea.</title>
        <authorList>
            <person name="Mwirichia R."/>
            <person name="Alam I."/>
            <person name="Rashid M."/>
            <person name="Vinu M."/>
            <person name="Ba-Alawi W."/>
            <person name="Anthony Kamau A."/>
            <person name="Kamanda Ngugi D."/>
            <person name="Goker M."/>
            <person name="Klenk H.P."/>
            <person name="Bajic V."/>
            <person name="Stingl U."/>
        </authorList>
    </citation>
    <scope>NUCLEOTIDE SEQUENCE [LARGE SCALE GENOMIC DNA]</scope>
    <source>
        <strain evidence="6">SCGC-AAA259O05</strain>
    </source>
</reference>
<dbReference type="InterPro" id="IPR007197">
    <property type="entry name" value="rSAM"/>
</dbReference>
<dbReference type="Pfam" id="PF04055">
    <property type="entry name" value="Radical_SAM"/>
    <property type="match status" value="1"/>
</dbReference>
<keyword evidence="4" id="KW-0411">Iron-sulfur</keyword>
<dbReference type="EMBL" id="LHXV01000128">
    <property type="protein sequence ID" value="KXA98975.1"/>
    <property type="molecule type" value="Genomic_DNA"/>
</dbReference>
<evidence type="ECO:0000256" key="2">
    <source>
        <dbReference type="ARBA" id="ARBA00022723"/>
    </source>
</evidence>
<proteinExistence type="predicted"/>
<evidence type="ECO:0000256" key="1">
    <source>
        <dbReference type="ARBA" id="ARBA00022691"/>
    </source>
</evidence>
<dbReference type="GO" id="GO:0051536">
    <property type="term" value="F:iron-sulfur cluster binding"/>
    <property type="evidence" value="ECO:0007669"/>
    <property type="project" value="UniProtKB-KW"/>
</dbReference>
<keyword evidence="2" id="KW-0479">Metal-binding</keyword>